<evidence type="ECO:0000313" key="7">
    <source>
        <dbReference type="EMBL" id="SUI44163.1"/>
    </source>
</evidence>
<evidence type="ECO:0000256" key="3">
    <source>
        <dbReference type="ARBA" id="ARBA00022519"/>
    </source>
</evidence>
<dbReference type="GO" id="GO:0009247">
    <property type="term" value="P:glycolipid biosynthetic process"/>
    <property type="evidence" value="ECO:0007669"/>
    <property type="project" value="UniProtKB-ARBA"/>
</dbReference>
<dbReference type="GO" id="GO:0005886">
    <property type="term" value="C:plasma membrane"/>
    <property type="evidence" value="ECO:0007669"/>
    <property type="project" value="UniProtKB-SubCell"/>
</dbReference>
<evidence type="ECO:0000256" key="5">
    <source>
        <dbReference type="ARBA" id="ARBA00023136"/>
    </source>
</evidence>
<dbReference type="Pfam" id="PF03279">
    <property type="entry name" value="Lip_A_acyltrans"/>
    <property type="match status" value="1"/>
</dbReference>
<dbReference type="EC" id="2.3.1.-" evidence="7"/>
<keyword evidence="5" id="KW-0472">Membrane</keyword>
<organism evidence="7 8">
    <name type="scientific">Serratia marcescens</name>
    <dbReference type="NCBI Taxonomy" id="615"/>
    <lineage>
        <taxon>Bacteria</taxon>
        <taxon>Pseudomonadati</taxon>
        <taxon>Pseudomonadota</taxon>
        <taxon>Gammaproteobacteria</taxon>
        <taxon>Enterobacterales</taxon>
        <taxon>Yersiniaceae</taxon>
        <taxon>Serratia</taxon>
    </lineage>
</organism>
<evidence type="ECO:0000256" key="2">
    <source>
        <dbReference type="ARBA" id="ARBA00022475"/>
    </source>
</evidence>
<keyword evidence="4 7" id="KW-0808">Transferase</keyword>
<keyword evidence="2" id="KW-1003">Cell membrane</keyword>
<evidence type="ECO:0000256" key="4">
    <source>
        <dbReference type="ARBA" id="ARBA00022679"/>
    </source>
</evidence>
<dbReference type="CDD" id="cd07984">
    <property type="entry name" value="LPLAT_LABLAT-like"/>
    <property type="match status" value="1"/>
</dbReference>
<dbReference type="Proteomes" id="UP000254765">
    <property type="component" value="Unassembled WGS sequence"/>
</dbReference>
<dbReference type="InterPro" id="IPR004960">
    <property type="entry name" value="LipA_acyltrans"/>
</dbReference>
<proteinExistence type="predicted"/>
<dbReference type="GO" id="GO:0016746">
    <property type="term" value="F:acyltransferase activity"/>
    <property type="evidence" value="ECO:0007669"/>
    <property type="project" value="UniProtKB-KW"/>
</dbReference>
<name>A0A379YEM5_SERMA</name>
<keyword evidence="3" id="KW-0997">Cell inner membrane</keyword>
<evidence type="ECO:0000313" key="8">
    <source>
        <dbReference type="Proteomes" id="UP000254765"/>
    </source>
</evidence>
<evidence type="ECO:0000256" key="6">
    <source>
        <dbReference type="ARBA" id="ARBA00023315"/>
    </source>
</evidence>
<sequence>MAQRDDRGVLVIGVHFMSLELGGRAMGLCQPMMAMYRPHNNKAMEWAQTKGRMRSNKAMIDRKDLRGMVHALKRGEAVWFAPDQDYGPRGSVFAPLFAVDQAATTSGTFMLARMANPALVPVVLIRREGGRGYDLLIQPALEDYPLSDEQAAAAYMNKVIEKEIMRAPEQYMWLHRRFKTRPAGAPSLY</sequence>
<evidence type="ECO:0000256" key="1">
    <source>
        <dbReference type="ARBA" id="ARBA00004533"/>
    </source>
</evidence>
<dbReference type="EMBL" id="UGYK01000002">
    <property type="protein sequence ID" value="SUI44163.1"/>
    <property type="molecule type" value="Genomic_DNA"/>
</dbReference>
<dbReference type="PANTHER" id="PTHR30606:SF7">
    <property type="entry name" value="LIPID A BIOSYNTHESIS PALMITOLEOYLTRANSFERASE"/>
    <property type="match status" value="1"/>
</dbReference>
<comment type="subcellular location">
    <subcellularLocation>
        <location evidence="1">Cell inner membrane</location>
    </subcellularLocation>
</comment>
<dbReference type="AlphaFoldDB" id="A0A379YEM5"/>
<keyword evidence="6 7" id="KW-0012">Acyltransferase</keyword>
<accession>A0A379YEM5</accession>
<reference evidence="7 8" key="1">
    <citation type="submission" date="2018-06" db="EMBL/GenBank/DDBJ databases">
        <authorList>
            <consortium name="Pathogen Informatics"/>
            <person name="Doyle S."/>
        </authorList>
    </citation>
    <scope>NUCLEOTIDE SEQUENCE [LARGE SCALE GENOMIC DNA]</scope>
    <source>
        <strain evidence="7 8">NCTC10211</strain>
    </source>
</reference>
<protein>
    <submittedName>
        <fullName evidence="7">Lipid A biosynthesis lauroyl acyltransferase</fullName>
        <ecNumber evidence="7">2.3.1.-</ecNumber>
    </submittedName>
</protein>
<gene>
    <name evidence="7" type="primary">htrB_1</name>
    <name evidence="7" type="ORF">NCTC10211_01653</name>
</gene>
<dbReference type="PANTHER" id="PTHR30606">
    <property type="entry name" value="LIPID A BIOSYNTHESIS LAUROYL ACYLTRANSFERASE"/>
    <property type="match status" value="1"/>
</dbReference>